<dbReference type="AlphaFoldDB" id="A0A2T0RQP6"/>
<dbReference type="Proteomes" id="UP000239209">
    <property type="component" value="Unassembled WGS sequence"/>
</dbReference>
<dbReference type="Gene3D" id="3.40.630.30">
    <property type="match status" value="1"/>
</dbReference>
<dbReference type="EMBL" id="PVZG01000015">
    <property type="protein sequence ID" value="PRY23462.1"/>
    <property type="molecule type" value="Genomic_DNA"/>
</dbReference>
<organism evidence="2 3">
    <name type="scientific">Pseudosporangium ferrugineum</name>
    <dbReference type="NCBI Taxonomy" id="439699"/>
    <lineage>
        <taxon>Bacteria</taxon>
        <taxon>Bacillati</taxon>
        <taxon>Actinomycetota</taxon>
        <taxon>Actinomycetes</taxon>
        <taxon>Micromonosporales</taxon>
        <taxon>Micromonosporaceae</taxon>
        <taxon>Pseudosporangium</taxon>
    </lineage>
</organism>
<accession>A0A2T0RQP6</accession>
<comment type="caution">
    <text evidence="2">The sequence shown here is derived from an EMBL/GenBank/DDBJ whole genome shotgun (WGS) entry which is preliminary data.</text>
</comment>
<evidence type="ECO:0000259" key="1">
    <source>
        <dbReference type="PROSITE" id="PS51186"/>
    </source>
</evidence>
<dbReference type="OrthoDB" id="4549080at2"/>
<proteinExistence type="predicted"/>
<gene>
    <name evidence="2" type="ORF">CLV70_115195</name>
</gene>
<keyword evidence="3" id="KW-1185">Reference proteome</keyword>
<sequence>MTITYGWRAGFDDATLDALHAAGFGTEPRGTDWSARVRRHSLGWVCGYAGERLVGFVNVPWDGGEHAFLVDTVVAADVRGAGVGTRLVATAAAAARRAGCHWLHVDFLPELSAFYLQACGFRPTAAGLLALERGSSPCH</sequence>
<dbReference type="GO" id="GO:0016747">
    <property type="term" value="F:acyltransferase activity, transferring groups other than amino-acyl groups"/>
    <property type="evidence" value="ECO:0007669"/>
    <property type="project" value="InterPro"/>
</dbReference>
<dbReference type="RefSeq" id="WP_106129666.1">
    <property type="nucleotide sequence ID" value="NZ_PVZG01000015.1"/>
</dbReference>
<name>A0A2T0RQP6_9ACTN</name>
<evidence type="ECO:0000313" key="3">
    <source>
        <dbReference type="Proteomes" id="UP000239209"/>
    </source>
</evidence>
<dbReference type="Pfam" id="PF00583">
    <property type="entry name" value="Acetyltransf_1"/>
    <property type="match status" value="1"/>
</dbReference>
<dbReference type="InterPro" id="IPR016181">
    <property type="entry name" value="Acyl_CoA_acyltransferase"/>
</dbReference>
<reference evidence="2 3" key="1">
    <citation type="submission" date="2018-03" db="EMBL/GenBank/DDBJ databases">
        <title>Genomic Encyclopedia of Archaeal and Bacterial Type Strains, Phase II (KMG-II): from individual species to whole genera.</title>
        <authorList>
            <person name="Goeker M."/>
        </authorList>
    </citation>
    <scope>NUCLEOTIDE SEQUENCE [LARGE SCALE GENOMIC DNA]</scope>
    <source>
        <strain evidence="2 3">DSM 45348</strain>
    </source>
</reference>
<dbReference type="PROSITE" id="PS51186">
    <property type="entry name" value="GNAT"/>
    <property type="match status" value="1"/>
</dbReference>
<dbReference type="InterPro" id="IPR000182">
    <property type="entry name" value="GNAT_dom"/>
</dbReference>
<evidence type="ECO:0000313" key="2">
    <source>
        <dbReference type="EMBL" id="PRY23462.1"/>
    </source>
</evidence>
<keyword evidence="2" id="KW-0808">Transferase</keyword>
<dbReference type="SUPFAM" id="SSF55729">
    <property type="entry name" value="Acyl-CoA N-acyltransferases (Nat)"/>
    <property type="match status" value="1"/>
</dbReference>
<feature type="domain" description="N-acetyltransferase" evidence="1">
    <location>
        <begin position="1"/>
        <end position="139"/>
    </location>
</feature>
<protein>
    <submittedName>
        <fullName evidence="2">Acetyltransferase (GNAT) family protein</fullName>
    </submittedName>
</protein>